<name>A0A1H4EG34_XYLRU</name>
<gene>
    <name evidence="1" type="ORF">SAMN05216462_2803</name>
</gene>
<dbReference type="EMBL" id="FNRF01000005">
    <property type="protein sequence ID" value="SEA84015.1"/>
    <property type="molecule type" value="Genomic_DNA"/>
</dbReference>
<dbReference type="GO" id="GO:0033104">
    <property type="term" value="C:type VI protein secretion system complex"/>
    <property type="evidence" value="ECO:0007669"/>
    <property type="project" value="InterPro"/>
</dbReference>
<evidence type="ECO:0000313" key="2">
    <source>
        <dbReference type="Proteomes" id="UP000182257"/>
    </source>
</evidence>
<proteinExistence type="predicted"/>
<protein>
    <submittedName>
        <fullName evidence="1">Uncharacterized protein</fullName>
    </submittedName>
</protein>
<dbReference type="OrthoDB" id="955509at2"/>
<evidence type="ECO:0000313" key="1">
    <source>
        <dbReference type="EMBL" id="SEA84015.1"/>
    </source>
</evidence>
<dbReference type="InterPro" id="IPR041408">
    <property type="entry name" value="Hcp_Tssd"/>
</dbReference>
<organism evidence="1 2">
    <name type="scientific">Xylanibacter ruminicola</name>
    <name type="common">Prevotella ruminicola</name>
    <dbReference type="NCBI Taxonomy" id="839"/>
    <lineage>
        <taxon>Bacteria</taxon>
        <taxon>Pseudomonadati</taxon>
        <taxon>Bacteroidota</taxon>
        <taxon>Bacteroidia</taxon>
        <taxon>Bacteroidales</taxon>
        <taxon>Prevotellaceae</taxon>
        <taxon>Xylanibacter</taxon>
    </lineage>
</organism>
<dbReference type="Pfam" id="PF17642">
    <property type="entry name" value="TssD"/>
    <property type="match status" value="1"/>
</dbReference>
<accession>A0A1H4EG34</accession>
<dbReference type="Proteomes" id="UP000182257">
    <property type="component" value="Unassembled WGS sequence"/>
</dbReference>
<sequence length="132" mass="15096">MAENVNPVVLEIKDFEPREVIMVDYKFDQATDREGQIAGIPRGGRLKIRVKAMNDGNNQLIAWMLDPTSPKDFSVKFVNTVDGAAMKELKGTNCYCVNYVEKWEDGQQHYEEIEIVCQKLENGPVAFENPWK</sequence>
<reference evidence="1 2" key="1">
    <citation type="submission" date="2016-10" db="EMBL/GenBank/DDBJ databases">
        <authorList>
            <person name="de Groot N.N."/>
        </authorList>
    </citation>
    <scope>NUCLEOTIDE SEQUENCE [LARGE SCALE GENOMIC DNA]</scope>
    <source>
        <strain evidence="1 2">D31d</strain>
    </source>
</reference>
<dbReference type="RefSeq" id="WP_074762029.1">
    <property type="nucleotide sequence ID" value="NZ_FNRF01000005.1"/>
</dbReference>
<dbReference type="AlphaFoldDB" id="A0A1H4EG34"/>